<evidence type="ECO:0000256" key="2">
    <source>
        <dbReference type="ARBA" id="ARBA00008576"/>
    </source>
</evidence>
<dbReference type="GO" id="GO:0000398">
    <property type="term" value="P:mRNA splicing, via spliceosome"/>
    <property type="evidence" value="ECO:0007669"/>
    <property type="project" value="UniProtKB-UniRule"/>
</dbReference>
<gene>
    <name evidence="7" type="ORF">T551_00839</name>
</gene>
<keyword evidence="3 4" id="KW-0539">Nucleus</keyword>
<name>A0A0W4ZUV5_PNEJ7</name>
<evidence type="ECO:0000313" key="7">
    <source>
        <dbReference type="EMBL" id="KTW32157.1"/>
    </source>
</evidence>
<feature type="compositionally biased region" description="Basic and acidic residues" evidence="5">
    <location>
        <begin position="391"/>
        <end position="400"/>
    </location>
</feature>
<dbReference type="GO" id="GO:0005681">
    <property type="term" value="C:spliceosomal complex"/>
    <property type="evidence" value="ECO:0007669"/>
    <property type="project" value="UniProtKB-UniRule"/>
</dbReference>
<feature type="domain" description="G-patch" evidence="6">
    <location>
        <begin position="226"/>
        <end position="272"/>
    </location>
</feature>
<dbReference type="InterPro" id="IPR026822">
    <property type="entry name" value="Spp2/MOS2_G-patch"/>
</dbReference>
<keyword evidence="4" id="KW-0508">mRNA splicing</keyword>
<evidence type="ECO:0000256" key="5">
    <source>
        <dbReference type="SAM" id="MobiDB-lite"/>
    </source>
</evidence>
<dbReference type="PANTHER" id="PTHR15818:SF2">
    <property type="entry name" value="G-PATCH DOMAIN AND KOW MOTIFS-CONTAINING PROTEIN"/>
    <property type="match status" value="1"/>
</dbReference>
<feature type="region of interest" description="Disordered" evidence="5">
    <location>
        <begin position="320"/>
        <end position="400"/>
    </location>
</feature>
<dbReference type="Proteomes" id="UP000053447">
    <property type="component" value="Unassembled WGS sequence"/>
</dbReference>
<keyword evidence="8" id="KW-1185">Reference proteome</keyword>
<evidence type="ECO:0000256" key="1">
    <source>
        <dbReference type="ARBA" id="ARBA00004123"/>
    </source>
</evidence>
<evidence type="ECO:0000259" key="6">
    <source>
        <dbReference type="PROSITE" id="PS50174"/>
    </source>
</evidence>
<keyword evidence="4" id="KW-0507">mRNA processing</keyword>
<evidence type="ECO:0000256" key="3">
    <source>
        <dbReference type="ARBA" id="ARBA00023242"/>
    </source>
</evidence>
<dbReference type="VEuPathDB" id="FungiDB:T551_00839"/>
<dbReference type="OrthoDB" id="5577072at2759"/>
<feature type="compositionally biased region" description="Basic and acidic residues" evidence="5">
    <location>
        <begin position="320"/>
        <end position="340"/>
    </location>
</feature>
<reference evidence="8" key="1">
    <citation type="journal article" date="2016" name="Nat. Commun.">
        <title>Genome analysis of three Pneumocystis species reveals adaptation mechanisms to life exclusively in mammalian hosts.</title>
        <authorList>
            <person name="Ma L."/>
            <person name="Chen Z."/>
            <person name="Huang D.W."/>
            <person name="Kutty G."/>
            <person name="Ishihara M."/>
            <person name="Wang H."/>
            <person name="Abouelleil A."/>
            <person name="Bishop L."/>
            <person name="Davey E."/>
            <person name="Deng R."/>
            <person name="Deng X."/>
            <person name="Fan L."/>
            <person name="Fantoni G."/>
            <person name="Fitzgerald M."/>
            <person name="Gogineni E."/>
            <person name="Goldberg J.M."/>
            <person name="Handley G."/>
            <person name="Hu X."/>
            <person name="Huber C."/>
            <person name="Jiao X."/>
            <person name="Jones K."/>
            <person name="Levin J.Z."/>
            <person name="Liu Y."/>
            <person name="Macdonald P."/>
            <person name="Melnikov A."/>
            <person name="Raley C."/>
            <person name="Sassi M."/>
            <person name="Sherman B.T."/>
            <person name="Song X."/>
            <person name="Sykes S."/>
            <person name="Tran B."/>
            <person name="Walsh L."/>
            <person name="Xia Y."/>
            <person name="Yang J."/>
            <person name="Young S."/>
            <person name="Zeng Q."/>
            <person name="Zheng X."/>
            <person name="Stephens R."/>
            <person name="Nusbaum C."/>
            <person name="Birren B.W."/>
            <person name="Azadi P."/>
            <person name="Lempicki R.A."/>
            <person name="Cuomo C.A."/>
            <person name="Kovacs J.A."/>
        </authorList>
    </citation>
    <scope>NUCLEOTIDE SEQUENCE [LARGE SCALE GENOMIC DNA]</scope>
    <source>
        <strain evidence="8">RU7</strain>
    </source>
</reference>
<dbReference type="GeneID" id="28939358"/>
<dbReference type="PROSITE" id="PS50174">
    <property type="entry name" value="G_PATCH"/>
    <property type="match status" value="1"/>
</dbReference>
<sequence>MKESTEPFCISFQPIKNVQKWKKQESSTYTKKTILKNESEEEEEKVEDELLSGFDQSGALSLNPEKKAKKGLLMIPALKNKDWRQEILRHQEALSLLIKKESLERENEVSSETKKDAQTYGLMFINSKKEISLTQTEISAEQAETKSHDTENTVKVEATEDERAIEALLADVEGKKTDSNLILPMTVSNTNWKTNTRRLTEDELYRIDILSLPDPSTLEDYENVPVEEFGNALLRGMGWKEGEGIGKNKHVNTKPIKAVRRAQFLGIGAKEYDAHELDELGAWGKGITKQRVDKVYIPVLKINKATGKVIYETVTKNDSREIRQKNTHKKSPEKVRDNSAKKNSNHYSFEEYKDKRKHKDYDGNRYHSNHSIRKDSDEYEHHYSTNRHRNKDYNIHRNKH</sequence>
<comment type="subcellular location">
    <subcellularLocation>
        <location evidence="1 4">Nucleus</location>
    </subcellularLocation>
</comment>
<dbReference type="AlphaFoldDB" id="A0A0W4ZUV5"/>
<dbReference type="STRING" id="1408657.A0A0W4ZUV5"/>
<comment type="similarity">
    <text evidence="2 4">Belongs to the SPP2 family.</text>
</comment>
<keyword evidence="4" id="KW-0747">Spliceosome</keyword>
<dbReference type="RefSeq" id="XP_018230849.1">
    <property type="nucleotide sequence ID" value="XM_018373103.1"/>
</dbReference>
<protein>
    <recommendedName>
        <fullName evidence="4">Pre-mRNA-splicing factor</fullName>
    </recommendedName>
</protein>
<feature type="compositionally biased region" description="Basic and acidic residues" evidence="5">
    <location>
        <begin position="372"/>
        <end position="383"/>
    </location>
</feature>
<dbReference type="EMBL" id="LFWA01000003">
    <property type="protein sequence ID" value="KTW32157.1"/>
    <property type="molecule type" value="Genomic_DNA"/>
</dbReference>
<dbReference type="InterPro" id="IPR045166">
    <property type="entry name" value="Spp2-like"/>
</dbReference>
<proteinExistence type="inferred from homology"/>
<dbReference type="PANTHER" id="PTHR15818">
    <property type="entry name" value="G PATCH AND KOW-CONTAINING"/>
    <property type="match status" value="1"/>
</dbReference>
<dbReference type="SMART" id="SM00443">
    <property type="entry name" value="G_patch"/>
    <property type="match status" value="1"/>
</dbReference>
<feature type="compositionally biased region" description="Basic and acidic residues" evidence="5">
    <location>
        <begin position="348"/>
        <end position="365"/>
    </location>
</feature>
<evidence type="ECO:0000313" key="8">
    <source>
        <dbReference type="Proteomes" id="UP000053447"/>
    </source>
</evidence>
<comment type="function">
    <text evidence="4">Involved in spliceosome maturation and the first step of pre-mRNA splicing.</text>
</comment>
<dbReference type="GO" id="GO:0003676">
    <property type="term" value="F:nucleic acid binding"/>
    <property type="evidence" value="ECO:0007669"/>
    <property type="project" value="InterPro"/>
</dbReference>
<dbReference type="InterPro" id="IPR000467">
    <property type="entry name" value="G_patch_dom"/>
</dbReference>
<evidence type="ECO:0000256" key="4">
    <source>
        <dbReference type="RuleBase" id="RU369096"/>
    </source>
</evidence>
<comment type="caution">
    <text evidence="7">The sequence shown here is derived from an EMBL/GenBank/DDBJ whole genome shotgun (WGS) entry which is preliminary data.</text>
</comment>
<organism evidence="7 8">
    <name type="scientific">Pneumocystis jirovecii (strain RU7)</name>
    <name type="common">Human pneumocystis pneumonia agent</name>
    <dbReference type="NCBI Taxonomy" id="1408657"/>
    <lineage>
        <taxon>Eukaryota</taxon>
        <taxon>Fungi</taxon>
        <taxon>Dikarya</taxon>
        <taxon>Ascomycota</taxon>
        <taxon>Taphrinomycotina</taxon>
        <taxon>Pneumocystomycetes</taxon>
        <taxon>Pneumocystaceae</taxon>
        <taxon>Pneumocystis</taxon>
    </lineage>
</organism>
<dbReference type="Pfam" id="PF12656">
    <property type="entry name" value="G-patch_2"/>
    <property type="match status" value="1"/>
</dbReference>
<accession>A0A0W4ZUV5</accession>